<reference evidence="3 4" key="1">
    <citation type="submission" date="2020-12" db="EMBL/GenBank/DDBJ databases">
        <title>HMF7856_wgs.fasta genome submission.</title>
        <authorList>
            <person name="Kang H."/>
            <person name="Kim H."/>
            <person name="Joh K."/>
        </authorList>
    </citation>
    <scope>NUCLEOTIDE SEQUENCE [LARGE SCALE GENOMIC DNA]</scope>
    <source>
        <strain evidence="3 4">HMF7856</strain>
    </source>
</reference>
<dbReference type="RefSeq" id="WP_157523245.1">
    <property type="nucleotide sequence ID" value="NZ_CP066775.1"/>
</dbReference>
<feature type="compositionally biased region" description="Basic and acidic residues" evidence="1">
    <location>
        <begin position="198"/>
        <end position="207"/>
    </location>
</feature>
<evidence type="ECO:0000313" key="3">
    <source>
        <dbReference type="EMBL" id="QQL50051.1"/>
    </source>
</evidence>
<proteinExistence type="predicted"/>
<evidence type="ECO:0000256" key="1">
    <source>
        <dbReference type="SAM" id="MobiDB-lite"/>
    </source>
</evidence>
<keyword evidence="2" id="KW-0472">Membrane</keyword>
<name>A0A6I4HZE4_9SPHI</name>
<dbReference type="Proteomes" id="UP000429232">
    <property type="component" value="Chromosome"/>
</dbReference>
<feature type="transmembrane region" description="Helical" evidence="2">
    <location>
        <begin position="230"/>
        <end position="250"/>
    </location>
</feature>
<evidence type="ECO:0008006" key="5">
    <source>
        <dbReference type="Google" id="ProtNLM"/>
    </source>
</evidence>
<dbReference type="AlphaFoldDB" id="A0A6I4HZE4"/>
<dbReference type="KEGG" id="mgik:GO620_000955"/>
<evidence type="ECO:0000313" key="4">
    <source>
        <dbReference type="Proteomes" id="UP000429232"/>
    </source>
</evidence>
<accession>A0A6I4HZE4</accession>
<sequence>MDLFDYAQELFNEQGSLWVPGLGYFSKVRKSSYYDPDTQTFYPPRYVGSFEENLENTDEAFVAYFSKTKNLSQGSAKYFVDKFSDNIKAQLREREVTFGSLGTLSAGADGQINFTGSELSHDYDGALYGLAPVSLNKLSAVNYSDDVAEKPVESFIQQAAVPETSSSNLATEPVSDEPVTQNAEEAPLETQEPQGEAEPTRRYDPNNFFTDDRVLVLKGRPQKAEESNRYQFWILAALVGLVVLAGIYYVTQNYLTPAGDPQASGDVSNQILSKKVTADTIANTAQAKADSAIKNAATAPSTLPTTVDTSGVESPLGSTPNTTNDAKTASTTGDIPKGSWLIVGGQNNNYGSAVKLVAKYRGMGYAEARLLDSVKKDNYFVYKTIFGHYSTAAQANAERKTILEEKKIRPQALTVQKYK</sequence>
<dbReference type="EMBL" id="CP066775">
    <property type="protein sequence ID" value="QQL50051.1"/>
    <property type="molecule type" value="Genomic_DNA"/>
</dbReference>
<feature type="region of interest" description="Disordered" evidence="1">
    <location>
        <begin position="163"/>
        <end position="207"/>
    </location>
</feature>
<keyword evidence="2" id="KW-1133">Transmembrane helix</keyword>
<organism evidence="3 4">
    <name type="scientific">Mucilaginibacter ginkgonis</name>
    <dbReference type="NCBI Taxonomy" id="2682091"/>
    <lineage>
        <taxon>Bacteria</taxon>
        <taxon>Pseudomonadati</taxon>
        <taxon>Bacteroidota</taxon>
        <taxon>Sphingobacteriia</taxon>
        <taxon>Sphingobacteriales</taxon>
        <taxon>Sphingobacteriaceae</taxon>
        <taxon>Mucilaginibacter</taxon>
    </lineage>
</organism>
<keyword evidence="4" id="KW-1185">Reference proteome</keyword>
<keyword evidence="2" id="KW-0812">Transmembrane</keyword>
<gene>
    <name evidence="3" type="ORF">GO620_000955</name>
</gene>
<protein>
    <recommendedName>
        <fullName evidence="5">Sporulation related protein</fullName>
    </recommendedName>
</protein>
<feature type="region of interest" description="Disordered" evidence="1">
    <location>
        <begin position="303"/>
        <end position="331"/>
    </location>
</feature>
<evidence type="ECO:0000256" key="2">
    <source>
        <dbReference type="SAM" id="Phobius"/>
    </source>
</evidence>